<evidence type="ECO:0000313" key="2">
    <source>
        <dbReference type="Proteomes" id="UP000281549"/>
    </source>
</evidence>
<organism evidence="1 2">
    <name type="scientific">Rozella allomycis (strain CSF55)</name>
    <dbReference type="NCBI Taxonomy" id="988480"/>
    <lineage>
        <taxon>Eukaryota</taxon>
        <taxon>Fungi</taxon>
        <taxon>Fungi incertae sedis</taxon>
        <taxon>Cryptomycota</taxon>
        <taxon>Cryptomycota incertae sedis</taxon>
        <taxon>Rozella</taxon>
    </lineage>
</organism>
<dbReference type="Proteomes" id="UP000281549">
    <property type="component" value="Unassembled WGS sequence"/>
</dbReference>
<protein>
    <submittedName>
        <fullName evidence="1">Uncharacterized protein</fullName>
    </submittedName>
</protein>
<proteinExistence type="predicted"/>
<evidence type="ECO:0000313" key="1">
    <source>
        <dbReference type="EMBL" id="RKP17289.1"/>
    </source>
</evidence>
<reference evidence="2" key="1">
    <citation type="journal article" date="2018" name="Nat. Microbiol.">
        <title>Leveraging single-cell genomics to expand the fungal tree of life.</title>
        <authorList>
            <person name="Ahrendt S.R."/>
            <person name="Quandt C.A."/>
            <person name="Ciobanu D."/>
            <person name="Clum A."/>
            <person name="Salamov A."/>
            <person name="Andreopoulos B."/>
            <person name="Cheng J.F."/>
            <person name="Woyke T."/>
            <person name="Pelin A."/>
            <person name="Henrissat B."/>
            <person name="Reynolds N.K."/>
            <person name="Benny G.L."/>
            <person name="Smith M.E."/>
            <person name="James T.Y."/>
            <person name="Grigoriev I.V."/>
        </authorList>
    </citation>
    <scope>NUCLEOTIDE SEQUENCE [LARGE SCALE GENOMIC DNA]</scope>
    <source>
        <strain evidence="2">CSF55</strain>
    </source>
</reference>
<name>A0A4V1IZ96_ROZAC</name>
<dbReference type="EMBL" id="ML005917">
    <property type="protein sequence ID" value="RKP17289.1"/>
    <property type="molecule type" value="Genomic_DNA"/>
</dbReference>
<accession>A0A4V1IZ96</accession>
<sequence length="183" mass="21081">MTRGNGGKDCETRRMLDIVNEILPAGGFQWDEVTVKYNLRRPSAEEDDDRLEAQGDTAAENGVTNFVISGDMIMPFDELLAEQDKEEFEDPSFDFTQFEEDNPFSTQPELDTEPNSILSTLRAKRKMKTITKLDLPYSLPRLVIEDLKKIKINNVLSHTAQQRLEKNFKSLIKRQILKHHLIL</sequence>
<dbReference type="AlphaFoldDB" id="A0A4V1IZ96"/>
<gene>
    <name evidence="1" type="ORF">ROZALSC1DRAFT_24352</name>
</gene>